<name>A0A846TDE6_9BACI</name>
<feature type="region of interest" description="Disordered" evidence="1">
    <location>
        <begin position="96"/>
        <end position="185"/>
    </location>
</feature>
<reference evidence="4 5" key="1">
    <citation type="submission" date="2020-03" db="EMBL/GenBank/DDBJ databases">
        <authorList>
            <person name="Sun Q."/>
        </authorList>
    </citation>
    <scope>NUCLEOTIDE SEQUENCE [LARGE SCALE GENOMIC DNA]</scope>
    <source>
        <strain evidence="4 5">KACC 21451</strain>
    </source>
</reference>
<dbReference type="Proteomes" id="UP000587942">
    <property type="component" value="Unassembled WGS sequence"/>
</dbReference>
<dbReference type="SUPFAM" id="SSF54106">
    <property type="entry name" value="LysM domain"/>
    <property type="match status" value="1"/>
</dbReference>
<protein>
    <submittedName>
        <fullName evidence="4">LysM peptidoglycan-binding domain-containing protein</fullName>
    </submittedName>
</protein>
<keyword evidence="2" id="KW-0472">Membrane</keyword>
<dbReference type="Gene3D" id="3.10.350.10">
    <property type="entry name" value="LysM domain"/>
    <property type="match status" value="1"/>
</dbReference>
<keyword evidence="2" id="KW-0812">Transmembrane</keyword>
<dbReference type="PROSITE" id="PS51782">
    <property type="entry name" value="LYSM"/>
    <property type="match status" value="1"/>
</dbReference>
<evidence type="ECO:0000313" key="4">
    <source>
        <dbReference type="EMBL" id="NKE04920.1"/>
    </source>
</evidence>
<dbReference type="RefSeq" id="WP_167831402.1">
    <property type="nucleotide sequence ID" value="NZ_JAAVUM010000003.1"/>
</dbReference>
<feature type="compositionally biased region" description="Basic and acidic residues" evidence="1">
    <location>
        <begin position="20"/>
        <end position="40"/>
    </location>
</feature>
<proteinExistence type="predicted"/>
<dbReference type="EMBL" id="JAAVUM010000003">
    <property type="protein sequence ID" value="NKE04920.1"/>
    <property type="molecule type" value="Genomic_DNA"/>
</dbReference>
<organism evidence="4 5">
    <name type="scientific">Mesobacillus selenatarsenatis</name>
    <dbReference type="NCBI Taxonomy" id="388741"/>
    <lineage>
        <taxon>Bacteria</taxon>
        <taxon>Bacillati</taxon>
        <taxon>Bacillota</taxon>
        <taxon>Bacilli</taxon>
        <taxon>Bacillales</taxon>
        <taxon>Bacillaceae</taxon>
        <taxon>Mesobacillus</taxon>
    </lineage>
</organism>
<dbReference type="SMART" id="SM00257">
    <property type="entry name" value="LysM"/>
    <property type="match status" value="1"/>
</dbReference>
<feature type="region of interest" description="Disordered" evidence="1">
    <location>
        <begin position="1"/>
        <end position="45"/>
    </location>
</feature>
<dbReference type="AlphaFoldDB" id="A0A846TDE6"/>
<evidence type="ECO:0000259" key="3">
    <source>
        <dbReference type="PROSITE" id="PS51782"/>
    </source>
</evidence>
<dbReference type="CDD" id="cd00118">
    <property type="entry name" value="LysM"/>
    <property type="match status" value="1"/>
</dbReference>
<feature type="compositionally biased region" description="Basic and acidic residues" evidence="1">
    <location>
        <begin position="96"/>
        <end position="109"/>
    </location>
</feature>
<feature type="compositionally biased region" description="Basic and acidic residues" evidence="1">
    <location>
        <begin position="1"/>
        <end position="13"/>
    </location>
</feature>
<feature type="transmembrane region" description="Helical" evidence="2">
    <location>
        <begin position="54"/>
        <end position="76"/>
    </location>
</feature>
<comment type="caution">
    <text evidence="4">The sequence shown here is derived from an EMBL/GenBank/DDBJ whole genome shotgun (WGS) entry which is preliminary data.</text>
</comment>
<evidence type="ECO:0000313" key="5">
    <source>
        <dbReference type="Proteomes" id="UP000587942"/>
    </source>
</evidence>
<dbReference type="Pfam" id="PF01476">
    <property type="entry name" value="LysM"/>
    <property type="match status" value="1"/>
</dbReference>
<evidence type="ECO:0000256" key="2">
    <source>
        <dbReference type="SAM" id="Phobius"/>
    </source>
</evidence>
<dbReference type="InterPro" id="IPR018392">
    <property type="entry name" value="LysM"/>
</dbReference>
<dbReference type="InterPro" id="IPR036779">
    <property type="entry name" value="LysM_dom_sf"/>
</dbReference>
<accession>A0A846TDE6</accession>
<gene>
    <name evidence="4" type="ORF">GWK17_05455</name>
</gene>
<evidence type="ECO:0000256" key="1">
    <source>
        <dbReference type="SAM" id="MobiDB-lite"/>
    </source>
</evidence>
<feature type="domain" description="LysM" evidence="3">
    <location>
        <begin position="191"/>
        <end position="237"/>
    </location>
</feature>
<keyword evidence="2" id="KW-1133">Transmembrane helix</keyword>
<sequence length="241" mass="26920">MNKEKPIRDQAERLRKRVERKSENIIEKKESLPPRSEMHRQKQKKTKVKVKYPVIRLMALFFILLPISFFSILSYLDSNKMPLNKSLERAGVETIKVESKDDTNSKEQETDQEAPSYEEIANPDGIDVVTAGPAPSSSGDKNTVEAPVGNEEKEGGKTAVPASAETEQEPAIAEDTTAADEKAAESSEELIYHTVKPNETLFRVAMTYYKSQDGIPIIKKANNIQGNEIQAGQVLKIPIKH</sequence>